<accession>A0AAV0BRT4</accession>
<dbReference type="EMBL" id="CALTRL010006063">
    <property type="protein sequence ID" value="CAH7689296.1"/>
    <property type="molecule type" value="Genomic_DNA"/>
</dbReference>
<keyword evidence="2" id="KW-1185">Reference proteome</keyword>
<organism evidence="1 2">
    <name type="scientific">Phakopsora pachyrhizi</name>
    <name type="common">Asian soybean rust disease fungus</name>
    <dbReference type="NCBI Taxonomy" id="170000"/>
    <lineage>
        <taxon>Eukaryota</taxon>
        <taxon>Fungi</taxon>
        <taxon>Dikarya</taxon>
        <taxon>Basidiomycota</taxon>
        <taxon>Pucciniomycotina</taxon>
        <taxon>Pucciniomycetes</taxon>
        <taxon>Pucciniales</taxon>
        <taxon>Phakopsoraceae</taxon>
        <taxon>Phakopsora</taxon>
    </lineage>
</organism>
<reference evidence="1" key="1">
    <citation type="submission" date="2022-06" db="EMBL/GenBank/DDBJ databases">
        <authorList>
            <consortium name="SYNGENTA / RWTH Aachen University"/>
        </authorList>
    </citation>
    <scope>NUCLEOTIDE SEQUENCE</scope>
</reference>
<proteinExistence type="predicted"/>
<name>A0AAV0BRT4_PHAPC</name>
<dbReference type="AlphaFoldDB" id="A0AAV0BRT4"/>
<comment type="caution">
    <text evidence="1">The sequence shown here is derived from an EMBL/GenBank/DDBJ whole genome shotgun (WGS) entry which is preliminary data.</text>
</comment>
<evidence type="ECO:0000313" key="2">
    <source>
        <dbReference type="Proteomes" id="UP001153365"/>
    </source>
</evidence>
<dbReference type="Proteomes" id="UP001153365">
    <property type="component" value="Unassembled WGS sequence"/>
</dbReference>
<protein>
    <submittedName>
        <fullName evidence="1">Uncharacterized protein</fullName>
    </submittedName>
</protein>
<sequence>MSPLSKRQQLSNDIKEAQLAILVVSDSDSDLEEHLLYLEYKYNDRYLAERTSPRSIMDLKTAYLNGLDEEMCYLKAQARQNKYCTNQTWETDRISRAPQMLNAECFYASVEGIDEVEMESSISGSLDQAHNAAYLGESTPPIETFIKLSSLTKLKKSLRSKSQQRMYFAYRLSSNQLKISDPIPLTSAFQAIRSRARLEYTLDDKNEDGDEVIEDIREAAKPFHLRKGSNIFRAIVNVLAHIREDLRMAMVMDTKRTGEMGSLVSVMRKEGSLEWDSCDSGWAMEGLANTVAALSQYSQVLRVIGRILEGFEGYEQPNEAAGHS</sequence>
<gene>
    <name evidence="1" type="ORF">PPACK8108_LOCUS24346</name>
</gene>
<evidence type="ECO:0000313" key="1">
    <source>
        <dbReference type="EMBL" id="CAH7689296.1"/>
    </source>
</evidence>